<evidence type="ECO:0000259" key="2">
    <source>
        <dbReference type="PROSITE" id="PS50234"/>
    </source>
</evidence>
<accession>A0A6C0U445</accession>
<dbReference type="KEGG" id="kim:G3T16_06740"/>
<keyword evidence="4" id="KW-1185">Reference proteome</keyword>
<dbReference type="PROSITE" id="PS50234">
    <property type="entry name" value="VWFA"/>
    <property type="match status" value="1"/>
</dbReference>
<dbReference type="AlphaFoldDB" id="A0A6C0U445"/>
<dbReference type="RefSeq" id="WP_163494386.1">
    <property type="nucleotide sequence ID" value="NZ_CP048711.1"/>
</dbReference>
<evidence type="ECO:0000313" key="3">
    <source>
        <dbReference type="EMBL" id="QIB65145.1"/>
    </source>
</evidence>
<dbReference type="CDD" id="cd00198">
    <property type="entry name" value="vWFA"/>
    <property type="match status" value="1"/>
</dbReference>
<dbReference type="SMART" id="SM00327">
    <property type="entry name" value="VWA"/>
    <property type="match status" value="1"/>
</dbReference>
<dbReference type="Proteomes" id="UP000477680">
    <property type="component" value="Chromosome"/>
</dbReference>
<organism evidence="3 4">
    <name type="scientific">Kineobactrum salinum</name>
    <dbReference type="NCBI Taxonomy" id="2708301"/>
    <lineage>
        <taxon>Bacteria</taxon>
        <taxon>Pseudomonadati</taxon>
        <taxon>Pseudomonadota</taxon>
        <taxon>Gammaproteobacteria</taxon>
        <taxon>Cellvibrionales</taxon>
        <taxon>Halieaceae</taxon>
        <taxon>Kineobactrum</taxon>
    </lineage>
</organism>
<dbReference type="SUPFAM" id="SSF53300">
    <property type="entry name" value="vWA-like"/>
    <property type="match status" value="1"/>
</dbReference>
<evidence type="ECO:0000256" key="1">
    <source>
        <dbReference type="SAM" id="SignalP"/>
    </source>
</evidence>
<gene>
    <name evidence="3" type="ORF">G3T16_06740</name>
</gene>
<name>A0A6C0U445_9GAMM</name>
<proteinExistence type="predicted"/>
<dbReference type="Pfam" id="PF00092">
    <property type="entry name" value="VWA"/>
    <property type="match status" value="1"/>
</dbReference>
<dbReference type="EMBL" id="CP048711">
    <property type="protein sequence ID" value="QIB65145.1"/>
    <property type="molecule type" value="Genomic_DNA"/>
</dbReference>
<feature type="chain" id="PRO_5025488271" evidence="1">
    <location>
        <begin position="20"/>
        <end position="361"/>
    </location>
</feature>
<dbReference type="Gene3D" id="3.40.50.410">
    <property type="entry name" value="von Willebrand factor, type A domain"/>
    <property type="match status" value="1"/>
</dbReference>
<feature type="signal peptide" evidence="1">
    <location>
        <begin position="1"/>
        <end position="19"/>
    </location>
</feature>
<protein>
    <submittedName>
        <fullName evidence="3">VWA domain-containing protein</fullName>
    </submittedName>
</protein>
<reference evidence="3 4" key="1">
    <citation type="submission" date="2020-02" db="EMBL/GenBank/DDBJ databases">
        <title>Genome sequencing for Kineobactrum sp. M2.</title>
        <authorList>
            <person name="Park S.-J."/>
        </authorList>
    </citation>
    <scope>NUCLEOTIDE SEQUENCE [LARGE SCALE GENOMIC DNA]</scope>
    <source>
        <strain evidence="3 4">M2</strain>
    </source>
</reference>
<evidence type="ECO:0000313" key="4">
    <source>
        <dbReference type="Proteomes" id="UP000477680"/>
    </source>
</evidence>
<feature type="domain" description="VWFA" evidence="2">
    <location>
        <begin position="22"/>
        <end position="201"/>
    </location>
</feature>
<keyword evidence="1" id="KW-0732">Signal</keyword>
<dbReference type="InterPro" id="IPR002035">
    <property type="entry name" value="VWF_A"/>
</dbReference>
<dbReference type="InterPro" id="IPR036465">
    <property type="entry name" value="vWFA_dom_sf"/>
</dbReference>
<sequence length="361" mass="38889">MNRLLVLLLLLLAPLTAVAEQNLLFILDASGSMWGRVQGEPKITIARDVMADLVGELPADSRAGLIAYGHNRKGDCDDIETLVPLSPLQREELIERIRALNPKGKTPITASVHRAVEHLRALESAASVVLVSDGLESCGGDPCAAVREAREAGVDFRLHVVGFDLGEQDSEQLQCMARAADGRYFSAGNADELSKALKQAVAESPALQLTVTANGEPAAARVFIEPAGGGDEVARASVGDREESNPRRIELPAGDYDVLIRARGIAGKPEKHLTGITIPEEGEVERQVDFSAGKLEVRITANGEPLKARTYVYHADSDEEASRGRVDKEGLVDYDIPPGNTAFWFDQTVSTPPIRLSRGSW</sequence>